<organism evidence="5 6">
    <name type="scientific">Litorivita pollutaquae</name>
    <dbReference type="NCBI Taxonomy" id="2200892"/>
    <lineage>
        <taxon>Bacteria</taxon>
        <taxon>Pseudomonadati</taxon>
        <taxon>Pseudomonadota</taxon>
        <taxon>Alphaproteobacteria</taxon>
        <taxon>Rhodobacterales</taxon>
        <taxon>Paracoccaceae</taxon>
        <taxon>Litorivita</taxon>
    </lineage>
</organism>
<dbReference type="SUPFAM" id="SSF46894">
    <property type="entry name" value="C-terminal effector domain of the bipartite response regulators"/>
    <property type="match status" value="1"/>
</dbReference>
<evidence type="ECO:0000313" key="6">
    <source>
        <dbReference type="Proteomes" id="UP000248012"/>
    </source>
</evidence>
<dbReference type="InterPro" id="IPR036388">
    <property type="entry name" value="WH-like_DNA-bd_sf"/>
</dbReference>
<keyword evidence="1" id="KW-0805">Transcription regulation</keyword>
<evidence type="ECO:0000256" key="3">
    <source>
        <dbReference type="ARBA" id="ARBA00023163"/>
    </source>
</evidence>
<protein>
    <submittedName>
        <fullName evidence="5">Helix-turn-helix transcriptional regulator</fullName>
    </submittedName>
</protein>
<dbReference type="AlphaFoldDB" id="A0A2V4MW98"/>
<dbReference type="PROSITE" id="PS50043">
    <property type="entry name" value="HTH_LUXR_2"/>
    <property type="match status" value="1"/>
</dbReference>
<evidence type="ECO:0000256" key="1">
    <source>
        <dbReference type="ARBA" id="ARBA00023015"/>
    </source>
</evidence>
<dbReference type="InterPro" id="IPR016032">
    <property type="entry name" value="Sig_transdc_resp-reg_C-effctor"/>
</dbReference>
<gene>
    <name evidence="5" type="ORF">DI396_13500</name>
</gene>
<sequence length="204" mass="23300">MPPTTARPVPIASPANAPHAARSEDTLADLAFDFAPTGLVVLENRVVRRCNQHFARMFGGTPDSYQNTQFSKLYPSIQEFEAIGARWRKALRTTGRYQDERVMRRRDGTLFWCRARGQSLTPEDPFRQGIWSFADLSDERPLVELTRRERDVAILTCRGLTCKEIGKELDLSYRTIEVYRARLLKKFKARKLAELVAKLAGTPL</sequence>
<reference evidence="5 6" key="1">
    <citation type="submission" date="2018-05" db="EMBL/GenBank/DDBJ databases">
        <title>Oceanovita maritima gen. nov., sp. nov., a marine bacterium in the family Rhodobacteraceae isolated from surface seawater of Lundu port Xiamen, China.</title>
        <authorList>
            <person name="Hetharua B.H."/>
            <person name="Min D."/>
            <person name="Liao H."/>
            <person name="Tian Y."/>
        </authorList>
    </citation>
    <scope>NUCLEOTIDE SEQUENCE [LARGE SCALE GENOMIC DNA]</scope>
    <source>
        <strain evidence="5 6">FSX-11</strain>
    </source>
</reference>
<evidence type="ECO:0000313" key="5">
    <source>
        <dbReference type="EMBL" id="PYC46734.1"/>
    </source>
</evidence>
<keyword evidence="6" id="KW-1185">Reference proteome</keyword>
<dbReference type="GO" id="GO:0003677">
    <property type="term" value="F:DNA binding"/>
    <property type="evidence" value="ECO:0007669"/>
    <property type="project" value="UniProtKB-KW"/>
</dbReference>
<dbReference type="InterPro" id="IPR000014">
    <property type="entry name" value="PAS"/>
</dbReference>
<dbReference type="InterPro" id="IPR000792">
    <property type="entry name" value="Tscrpt_reg_LuxR_C"/>
</dbReference>
<feature type="domain" description="HTH luxR-type" evidence="4">
    <location>
        <begin position="138"/>
        <end position="203"/>
    </location>
</feature>
<proteinExistence type="predicted"/>
<dbReference type="PRINTS" id="PR00038">
    <property type="entry name" value="HTHLUXR"/>
</dbReference>
<dbReference type="RefSeq" id="WP_110796736.1">
    <property type="nucleotide sequence ID" value="NZ_KZ826489.1"/>
</dbReference>
<dbReference type="NCBIfam" id="TIGR00229">
    <property type="entry name" value="sensory_box"/>
    <property type="match status" value="1"/>
</dbReference>
<keyword evidence="3" id="KW-0804">Transcription</keyword>
<dbReference type="Pfam" id="PF00196">
    <property type="entry name" value="GerE"/>
    <property type="match status" value="1"/>
</dbReference>
<dbReference type="Gene3D" id="1.10.10.10">
    <property type="entry name" value="Winged helix-like DNA-binding domain superfamily/Winged helix DNA-binding domain"/>
    <property type="match status" value="1"/>
</dbReference>
<dbReference type="SUPFAM" id="SSF55785">
    <property type="entry name" value="PYP-like sensor domain (PAS domain)"/>
    <property type="match status" value="1"/>
</dbReference>
<dbReference type="OrthoDB" id="9782655at2"/>
<dbReference type="SMART" id="SM00421">
    <property type="entry name" value="HTH_LUXR"/>
    <property type="match status" value="1"/>
</dbReference>
<dbReference type="EMBL" id="QFVT01000010">
    <property type="protein sequence ID" value="PYC46734.1"/>
    <property type="molecule type" value="Genomic_DNA"/>
</dbReference>
<comment type="caution">
    <text evidence="5">The sequence shown here is derived from an EMBL/GenBank/DDBJ whole genome shotgun (WGS) entry which is preliminary data.</text>
</comment>
<name>A0A2V4MW98_9RHOB</name>
<dbReference type="CDD" id="cd06170">
    <property type="entry name" value="LuxR_C_like"/>
    <property type="match status" value="1"/>
</dbReference>
<dbReference type="GO" id="GO:0006355">
    <property type="term" value="P:regulation of DNA-templated transcription"/>
    <property type="evidence" value="ECO:0007669"/>
    <property type="project" value="InterPro"/>
</dbReference>
<dbReference type="Gene3D" id="3.30.450.20">
    <property type="entry name" value="PAS domain"/>
    <property type="match status" value="1"/>
</dbReference>
<evidence type="ECO:0000256" key="2">
    <source>
        <dbReference type="ARBA" id="ARBA00023125"/>
    </source>
</evidence>
<dbReference type="PANTHER" id="PTHR44688:SF16">
    <property type="entry name" value="DNA-BINDING TRANSCRIPTIONAL ACTIVATOR DEVR_DOSR"/>
    <property type="match status" value="1"/>
</dbReference>
<dbReference type="Proteomes" id="UP000248012">
    <property type="component" value="Unassembled WGS sequence"/>
</dbReference>
<dbReference type="Pfam" id="PF13426">
    <property type="entry name" value="PAS_9"/>
    <property type="match status" value="1"/>
</dbReference>
<dbReference type="PANTHER" id="PTHR44688">
    <property type="entry name" value="DNA-BINDING TRANSCRIPTIONAL ACTIVATOR DEVR_DOSR"/>
    <property type="match status" value="1"/>
</dbReference>
<evidence type="ECO:0000259" key="4">
    <source>
        <dbReference type="PROSITE" id="PS50043"/>
    </source>
</evidence>
<accession>A0A2V4MW98</accession>
<dbReference type="CDD" id="cd00130">
    <property type="entry name" value="PAS"/>
    <property type="match status" value="1"/>
</dbReference>
<dbReference type="InterPro" id="IPR035965">
    <property type="entry name" value="PAS-like_dom_sf"/>
</dbReference>
<keyword evidence="2" id="KW-0238">DNA-binding</keyword>